<protein>
    <recommendedName>
        <fullName evidence="3 5">acylphosphatase</fullName>
        <ecNumber evidence="2 5">3.6.1.7</ecNumber>
    </recommendedName>
</protein>
<feature type="domain" description="Acylphosphatase-like" evidence="7">
    <location>
        <begin position="5"/>
        <end position="96"/>
    </location>
</feature>
<dbReference type="InterPro" id="IPR017968">
    <property type="entry name" value="Acylphosphatase_CS"/>
</dbReference>
<dbReference type="InterPro" id="IPR036046">
    <property type="entry name" value="Acylphosphatase-like_dom_sf"/>
</dbReference>
<dbReference type="PROSITE" id="PS00151">
    <property type="entry name" value="ACYLPHOSPHATASE_2"/>
    <property type="match status" value="1"/>
</dbReference>
<accession>A0ABX3BBX7</accession>
<reference evidence="8 9" key="1">
    <citation type="journal article" date="2012" name="Science">
        <title>Ecological populations of bacteria act as socially cohesive units of antibiotic production and resistance.</title>
        <authorList>
            <person name="Cordero O.X."/>
            <person name="Wildschutte H."/>
            <person name="Kirkup B."/>
            <person name="Proehl S."/>
            <person name="Ngo L."/>
            <person name="Hussain F."/>
            <person name="Le Roux F."/>
            <person name="Mincer T."/>
            <person name="Polz M.F."/>
        </authorList>
    </citation>
    <scope>NUCLEOTIDE SEQUENCE [LARGE SCALE GENOMIC DNA]</scope>
    <source>
        <strain evidence="8 9">1F-267</strain>
    </source>
</reference>
<evidence type="ECO:0000256" key="1">
    <source>
        <dbReference type="ARBA" id="ARBA00005614"/>
    </source>
</evidence>
<sequence length="96" mass="10800">METLQYIFVVSGVVQCVGFRYHTSRQALDLGISGYAKNLNDGRVEVLAVGEVLKLEKLHAWLNLGPPSATVDNVEVHQVKHNERRQDVRVGEFKIL</sequence>
<proteinExistence type="inferred from homology"/>
<organism evidence="8 9">
    <name type="scientific">Vibrio tasmaniensis 1F-267</name>
    <dbReference type="NCBI Taxonomy" id="1191324"/>
    <lineage>
        <taxon>Bacteria</taxon>
        <taxon>Pseudomonadati</taxon>
        <taxon>Pseudomonadota</taxon>
        <taxon>Gammaproteobacteria</taxon>
        <taxon>Vibrionales</taxon>
        <taxon>Vibrionaceae</taxon>
        <taxon>Vibrio</taxon>
    </lineage>
</organism>
<dbReference type="EC" id="3.6.1.7" evidence="2 5"/>
<evidence type="ECO:0000259" key="7">
    <source>
        <dbReference type="PROSITE" id="PS51160"/>
    </source>
</evidence>
<dbReference type="InterPro" id="IPR001792">
    <property type="entry name" value="Acylphosphatase-like_dom"/>
</dbReference>
<evidence type="ECO:0000256" key="6">
    <source>
        <dbReference type="RuleBase" id="RU004168"/>
    </source>
</evidence>
<feature type="active site" evidence="5">
    <location>
        <position position="38"/>
    </location>
</feature>
<feature type="active site" evidence="5">
    <location>
        <position position="20"/>
    </location>
</feature>
<dbReference type="InterPro" id="IPR020456">
    <property type="entry name" value="Acylphosphatase"/>
</dbReference>
<dbReference type="Gene3D" id="3.30.70.100">
    <property type="match status" value="1"/>
</dbReference>
<dbReference type="PANTHER" id="PTHR47268">
    <property type="entry name" value="ACYLPHOSPHATASE"/>
    <property type="match status" value="1"/>
</dbReference>
<evidence type="ECO:0000256" key="5">
    <source>
        <dbReference type="PROSITE-ProRule" id="PRU00520"/>
    </source>
</evidence>
<dbReference type="Proteomes" id="UP000094638">
    <property type="component" value="Unassembled WGS sequence"/>
</dbReference>
<dbReference type="PROSITE" id="PS51160">
    <property type="entry name" value="ACYLPHOSPHATASE_3"/>
    <property type="match status" value="1"/>
</dbReference>
<dbReference type="RefSeq" id="WP_017103467.1">
    <property type="nucleotide sequence ID" value="NZ_AJZO02000019.1"/>
</dbReference>
<keyword evidence="5" id="KW-0378">Hydrolase</keyword>
<evidence type="ECO:0000313" key="8">
    <source>
        <dbReference type="EMBL" id="OEF57366.1"/>
    </source>
</evidence>
<evidence type="ECO:0000256" key="4">
    <source>
        <dbReference type="ARBA" id="ARBA00047645"/>
    </source>
</evidence>
<dbReference type="EMBL" id="AJZO02000019">
    <property type="protein sequence ID" value="OEF57366.1"/>
    <property type="molecule type" value="Genomic_DNA"/>
</dbReference>
<dbReference type="PANTHER" id="PTHR47268:SF4">
    <property type="entry name" value="ACYLPHOSPHATASE"/>
    <property type="match status" value="1"/>
</dbReference>
<evidence type="ECO:0000313" key="9">
    <source>
        <dbReference type="Proteomes" id="UP000094638"/>
    </source>
</evidence>
<evidence type="ECO:0000256" key="3">
    <source>
        <dbReference type="ARBA" id="ARBA00015991"/>
    </source>
</evidence>
<comment type="similarity">
    <text evidence="1 6">Belongs to the acylphosphatase family.</text>
</comment>
<dbReference type="Pfam" id="PF00708">
    <property type="entry name" value="Acylphosphatase"/>
    <property type="match status" value="1"/>
</dbReference>
<keyword evidence="9" id="KW-1185">Reference proteome</keyword>
<evidence type="ECO:0000256" key="2">
    <source>
        <dbReference type="ARBA" id="ARBA00012150"/>
    </source>
</evidence>
<dbReference type="NCBIfam" id="NF011000">
    <property type="entry name" value="PRK14426.1"/>
    <property type="match status" value="1"/>
</dbReference>
<comment type="catalytic activity">
    <reaction evidence="4 5">
        <text>an acyl phosphate + H2O = a carboxylate + phosphate + H(+)</text>
        <dbReference type="Rhea" id="RHEA:14965"/>
        <dbReference type="ChEBI" id="CHEBI:15377"/>
        <dbReference type="ChEBI" id="CHEBI:15378"/>
        <dbReference type="ChEBI" id="CHEBI:29067"/>
        <dbReference type="ChEBI" id="CHEBI:43474"/>
        <dbReference type="ChEBI" id="CHEBI:59918"/>
        <dbReference type="EC" id="3.6.1.7"/>
    </reaction>
</comment>
<gene>
    <name evidence="8" type="ORF">A163_14455</name>
</gene>
<comment type="caution">
    <text evidence="8">The sequence shown here is derived from an EMBL/GenBank/DDBJ whole genome shotgun (WGS) entry which is preliminary data.</text>
</comment>
<name>A0ABX3BBX7_9VIBR</name>
<dbReference type="SUPFAM" id="SSF54975">
    <property type="entry name" value="Acylphosphatase/BLUF domain-like"/>
    <property type="match status" value="1"/>
</dbReference>